<evidence type="ECO:0000313" key="2">
    <source>
        <dbReference type="Proteomes" id="UP000316196"/>
    </source>
</evidence>
<dbReference type="Proteomes" id="UP000316196">
    <property type="component" value="Unassembled WGS sequence"/>
</dbReference>
<reference evidence="1 2" key="1">
    <citation type="submission" date="2019-06" db="EMBL/GenBank/DDBJ databases">
        <title>Sequencing the genomes of 1000 actinobacteria strains.</title>
        <authorList>
            <person name="Klenk H.-P."/>
        </authorList>
    </citation>
    <scope>NUCLEOTIDE SEQUENCE [LARGE SCALE GENOMIC DNA]</scope>
    <source>
        <strain evidence="1 2">DSM 8251</strain>
    </source>
</reference>
<dbReference type="EMBL" id="VFOR01000001">
    <property type="protein sequence ID" value="TQL63136.1"/>
    <property type="molecule type" value="Genomic_DNA"/>
</dbReference>
<gene>
    <name evidence="1" type="ORF">FB460_0937</name>
</gene>
<keyword evidence="2" id="KW-1185">Reference proteome</keyword>
<organism evidence="1 2">
    <name type="scientific">Propioniferax innocua</name>
    <dbReference type="NCBI Taxonomy" id="1753"/>
    <lineage>
        <taxon>Bacteria</taxon>
        <taxon>Bacillati</taxon>
        <taxon>Actinomycetota</taxon>
        <taxon>Actinomycetes</taxon>
        <taxon>Propionibacteriales</taxon>
        <taxon>Propionibacteriaceae</taxon>
        <taxon>Propioniferax</taxon>
    </lineage>
</organism>
<protein>
    <submittedName>
        <fullName evidence="1">Uncharacterized protein</fullName>
    </submittedName>
</protein>
<dbReference type="AlphaFoldDB" id="A0A542ZS67"/>
<evidence type="ECO:0000313" key="1">
    <source>
        <dbReference type="EMBL" id="TQL63136.1"/>
    </source>
</evidence>
<comment type="caution">
    <text evidence="1">The sequence shown here is derived from an EMBL/GenBank/DDBJ whole genome shotgun (WGS) entry which is preliminary data.</text>
</comment>
<proteinExistence type="predicted"/>
<name>A0A542ZS67_9ACTN</name>
<sequence length="150" mass="16584">MCESKIFQEKVAVGYKTAWLLWGEFSATDSPPEAARGAESAIVQGAVLVHSAVDRGLIQFDVSVGAEPQDWLAKEWTSELKGRQTIDGSLLIMSLDMSSEEPYENLGEIPPGPYDITLRQWHDESHIDAIGDKSGTERAWIHLAPCDQEQ</sequence>
<accession>A0A542ZS67</accession>